<dbReference type="Pfam" id="PF07681">
    <property type="entry name" value="DoxX"/>
    <property type="match status" value="1"/>
</dbReference>
<evidence type="ECO:0000256" key="2">
    <source>
        <dbReference type="ARBA" id="ARBA00022692"/>
    </source>
</evidence>
<evidence type="ECO:0000256" key="5">
    <source>
        <dbReference type="SAM" id="Phobius"/>
    </source>
</evidence>
<dbReference type="Proteomes" id="UP000325797">
    <property type="component" value="Chromosome"/>
</dbReference>
<dbReference type="EMBL" id="CP042582">
    <property type="protein sequence ID" value="QEX21549.1"/>
    <property type="molecule type" value="Genomic_DNA"/>
</dbReference>
<organism evidence="6 7">
    <name type="scientific">Hypericibacter adhaerens</name>
    <dbReference type="NCBI Taxonomy" id="2602016"/>
    <lineage>
        <taxon>Bacteria</taxon>
        <taxon>Pseudomonadati</taxon>
        <taxon>Pseudomonadota</taxon>
        <taxon>Alphaproteobacteria</taxon>
        <taxon>Rhodospirillales</taxon>
        <taxon>Dongiaceae</taxon>
        <taxon>Hypericibacter</taxon>
    </lineage>
</organism>
<dbReference type="RefSeq" id="WP_151116154.1">
    <property type="nucleotide sequence ID" value="NZ_CP042582.1"/>
</dbReference>
<dbReference type="AlphaFoldDB" id="A0A5J6MVS3"/>
<dbReference type="InterPro" id="IPR032808">
    <property type="entry name" value="DoxX"/>
</dbReference>
<keyword evidence="4 5" id="KW-0472">Membrane</keyword>
<dbReference type="KEGG" id="hadh:FRZ61_14780"/>
<keyword evidence="7" id="KW-1185">Reference proteome</keyword>
<feature type="transmembrane region" description="Helical" evidence="5">
    <location>
        <begin position="64"/>
        <end position="84"/>
    </location>
</feature>
<proteinExistence type="predicted"/>
<gene>
    <name evidence="6" type="ORF">FRZ61_14780</name>
</gene>
<keyword evidence="3 5" id="KW-1133">Transmembrane helix</keyword>
<evidence type="ECO:0000256" key="4">
    <source>
        <dbReference type="ARBA" id="ARBA00023136"/>
    </source>
</evidence>
<evidence type="ECO:0000313" key="7">
    <source>
        <dbReference type="Proteomes" id="UP000325797"/>
    </source>
</evidence>
<accession>A0A5J6MVS3</accession>
<name>A0A5J6MVS3_9PROT</name>
<reference evidence="6 7" key="1">
    <citation type="submission" date="2019-08" db="EMBL/GenBank/DDBJ databases">
        <title>Hyperibacter terrae gen. nov., sp. nov. and Hyperibacter viscosus sp. nov., two new members in the family Rhodospirillaceae isolated from the rhizosphere of Hypericum perforatum.</title>
        <authorList>
            <person name="Noviana Z."/>
        </authorList>
    </citation>
    <scope>NUCLEOTIDE SEQUENCE [LARGE SCALE GENOMIC DNA]</scope>
    <source>
        <strain evidence="6 7">R5959</strain>
    </source>
</reference>
<keyword evidence="2 5" id="KW-0812">Transmembrane</keyword>
<dbReference type="OrthoDB" id="7064507at2"/>
<feature type="transmembrane region" description="Helical" evidence="5">
    <location>
        <begin position="25"/>
        <end position="44"/>
    </location>
</feature>
<evidence type="ECO:0000313" key="6">
    <source>
        <dbReference type="EMBL" id="QEX21549.1"/>
    </source>
</evidence>
<dbReference type="GO" id="GO:0016020">
    <property type="term" value="C:membrane"/>
    <property type="evidence" value="ECO:0007669"/>
    <property type="project" value="UniProtKB-SubCell"/>
</dbReference>
<sequence>MRDLNAAGSQSGTPELIARLLDNPAMLLFARICLVSPFLAGGLMKLVDWPGGVAEMAQTGLEPAWLFNLAVVLVELGGSVLVILGWKTWLGAGVLAVFTLFATLLAHRFWELEGQARVMALNTFLEHAAIAAAFIFVVVVGLRPRRQGR</sequence>
<evidence type="ECO:0008006" key="8">
    <source>
        <dbReference type="Google" id="ProtNLM"/>
    </source>
</evidence>
<evidence type="ECO:0000256" key="1">
    <source>
        <dbReference type="ARBA" id="ARBA00004141"/>
    </source>
</evidence>
<evidence type="ECO:0000256" key="3">
    <source>
        <dbReference type="ARBA" id="ARBA00022989"/>
    </source>
</evidence>
<protein>
    <recommendedName>
        <fullName evidence="8">DoxX family protein</fullName>
    </recommendedName>
</protein>
<feature type="transmembrane region" description="Helical" evidence="5">
    <location>
        <begin position="89"/>
        <end position="107"/>
    </location>
</feature>
<feature type="transmembrane region" description="Helical" evidence="5">
    <location>
        <begin position="119"/>
        <end position="142"/>
    </location>
</feature>
<comment type="subcellular location">
    <subcellularLocation>
        <location evidence="1">Membrane</location>
        <topology evidence="1">Multi-pass membrane protein</topology>
    </subcellularLocation>
</comment>